<keyword evidence="5" id="KW-1185">Reference proteome</keyword>
<dbReference type="Proteomes" id="UP000215459">
    <property type="component" value="Unassembled WGS sequence"/>
</dbReference>
<dbReference type="SUPFAM" id="SSF53098">
    <property type="entry name" value="Ribonuclease H-like"/>
    <property type="match status" value="1"/>
</dbReference>
<name>A0A235B542_9BACL</name>
<dbReference type="SMART" id="SM00950">
    <property type="entry name" value="Piwi"/>
    <property type="match status" value="1"/>
</dbReference>
<proteinExistence type="inferred from homology"/>
<evidence type="ECO:0000313" key="4">
    <source>
        <dbReference type="EMBL" id="OYD07430.1"/>
    </source>
</evidence>
<accession>A0A235B542</accession>
<protein>
    <recommendedName>
        <fullName evidence="2">Protein argonaute</fullName>
    </recommendedName>
</protein>
<reference evidence="4 5" key="1">
    <citation type="submission" date="2017-07" db="EMBL/GenBank/DDBJ databases">
        <title>The genome sequence of Paludifilum halophilum highlights mechanisms for microbial adaptation to high salt environemnts.</title>
        <authorList>
            <person name="Belbahri L."/>
        </authorList>
    </citation>
    <scope>NUCLEOTIDE SEQUENCE [LARGE SCALE GENOMIC DNA]</scope>
    <source>
        <strain evidence="4 5">DSM 102817</strain>
    </source>
</reference>
<dbReference type="Gene3D" id="3.30.420.10">
    <property type="entry name" value="Ribonuclease H-like superfamily/Ribonuclease H"/>
    <property type="match status" value="1"/>
</dbReference>
<dbReference type="InterPro" id="IPR036397">
    <property type="entry name" value="RNaseH_sf"/>
</dbReference>
<evidence type="ECO:0000259" key="3">
    <source>
        <dbReference type="PROSITE" id="PS50822"/>
    </source>
</evidence>
<dbReference type="Pfam" id="PF02171">
    <property type="entry name" value="Piwi"/>
    <property type="match status" value="1"/>
</dbReference>
<dbReference type="GO" id="GO:0003676">
    <property type="term" value="F:nucleic acid binding"/>
    <property type="evidence" value="ECO:0007669"/>
    <property type="project" value="InterPro"/>
</dbReference>
<dbReference type="RefSeq" id="WP_094264667.1">
    <property type="nucleotide sequence ID" value="NZ_NOWF01000006.1"/>
</dbReference>
<comment type="similarity">
    <text evidence="1">Belongs to the argonaute family. Long pAgo subfamily.</text>
</comment>
<dbReference type="InterPro" id="IPR003165">
    <property type="entry name" value="Piwi"/>
</dbReference>
<comment type="caution">
    <text evidence="4">The sequence shown here is derived from an EMBL/GenBank/DDBJ whole genome shotgun (WGS) entry which is preliminary data.</text>
</comment>
<dbReference type="InterPro" id="IPR012337">
    <property type="entry name" value="RNaseH-like_sf"/>
</dbReference>
<dbReference type="OrthoDB" id="6297894at2"/>
<dbReference type="PROSITE" id="PS50822">
    <property type="entry name" value="PIWI"/>
    <property type="match status" value="1"/>
</dbReference>
<organism evidence="4 5">
    <name type="scientific">Paludifilum halophilum</name>
    <dbReference type="NCBI Taxonomy" id="1642702"/>
    <lineage>
        <taxon>Bacteria</taxon>
        <taxon>Bacillati</taxon>
        <taxon>Bacillota</taxon>
        <taxon>Bacilli</taxon>
        <taxon>Bacillales</taxon>
        <taxon>Thermoactinomycetaceae</taxon>
        <taxon>Paludifilum</taxon>
    </lineage>
</organism>
<gene>
    <name evidence="4" type="ORF">CHM34_11030</name>
</gene>
<evidence type="ECO:0000256" key="2">
    <source>
        <dbReference type="ARBA" id="ARBA00035032"/>
    </source>
</evidence>
<evidence type="ECO:0000256" key="1">
    <source>
        <dbReference type="ARBA" id="ARBA00035012"/>
    </source>
</evidence>
<evidence type="ECO:0000313" key="5">
    <source>
        <dbReference type="Proteomes" id="UP000215459"/>
    </source>
</evidence>
<feature type="domain" description="Piwi" evidence="3">
    <location>
        <begin position="423"/>
        <end position="701"/>
    </location>
</feature>
<dbReference type="Gene3D" id="3.40.50.2300">
    <property type="match status" value="1"/>
</dbReference>
<dbReference type="AlphaFoldDB" id="A0A235B542"/>
<sequence length="713" mass="82322">MKRSILTNWRMKSTTEDFPLHLYWMPVRDWDNKYAENYSVLSDLRRLNGWQPMDFRGQVIASFEPIREWGEHAYSNVEVRPIRKEDAHERAVLEQVLMRNIEAAQPKRKYRIRNGQFTMAKPGFEHSGIRVHPTFCLRTEVDKTGSILIGFHLTHRFLHRKHLGELIRSGSSMVREGVTVVDRYRHTRYRFIRVDERLVGQPFQEIRRSLIDYYINRNQGFLVEKVSPESTAVMVAASNGEELPFIPDLLTLETSFEQLPQPAIRPISRHVKMSAHDKTERMIQSVEEILQAYPRLKYERNGLLAAVHGFELTTFSSPVLRFGQNHTSKSTFKGLKNGGVFKNETDKLDVTYLVDGEIIREILQGKPNEHQVVRFMNELENQSFWTGVDIHRINTTSQLRRVIFQDPTELRKSLKRISSDLHCLTVIITNEERADRCYEAIKQELTGKKAIATQVVTLNTVEINRKGKEYAFFNLLLGIYGKSGVIQPWVLAQSLHSDCFIGLDVSHDDGKHATGIVQVVGKDGRMLDSKPLRTIEKGEKIGEGTYLDLTLEAIHQYEETFGERPEHITFHRDGKCYEEELNHVRNIMGDEGVKFDYISVIKDSQTRIARFSENNRWETVLGAAYIKKDLAYLCSTNPHERMGMAKPLKIERMSGNLPMQQVVLDIFHLSYMHIGALNKTRLPVTTHYADKSSTRFNRGMLPSYGDGKALLFL</sequence>
<dbReference type="EMBL" id="NOWF01000006">
    <property type="protein sequence ID" value="OYD07430.1"/>
    <property type="molecule type" value="Genomic_DNA"/>
</dbReference>